<dbReference type="OrthoDB" id="5291101at2"/>
<dbReference type="InterPro" id="IPR001173">
    <property type="entry name" value="Glyco_trans_2-like"/>
</dbReference>
<sequence length="242" mass="27407">MSEPSALSVIIPCWHDEQPLAQLLGTLIPLFQGAGVEGQILVVDAAASERCQLLCERHAVTWLPATPCRGEQLRLGARHAKHSVLWFLHADAHLHDNPLSAMQAAIAEGAVGGYFMFRFADPTGWQGVLLERLVRLRNRFGVPYGDQGLFVTAQAYHDSGQHSPWPLFEEVELVKHLRQRGRFVRLDDGVRVDPRRWRRDGWWRRSLHNRLLALQFACGVPVERLAARYARRGSDRLDDGSR</sequence>
<comment type="subcellular location">
    <subcellularLocation>
        <location evidence="1">Cell membrane</location>
    </subcellularLocation>
</comment>
<evidence type="ECO:0000256" key="4">
    <source>
        <dbReference type="ARBA" id="ARBA00022679"/>
    </source>
</evidence>
<reference evidence="7 8" key="1">
    <citation type="submission" date="2019-12" db="EMBL/GenBank/DDBJ databases">
        <title>Complete genome sequence of Pseudomonas stutzeri.</title>
        <authorList>
            <person name="Lim S.R."/>
            <person name="Kim J.H."/>
        </authorList>
    </citation>
    <scope>NUCLEOTIDE SEQUENCE [LARGE SCALE GENOMIC DNA]</scope>
    <source>
        <strain evidence="7 8">PM101005</strain>
    </source>
</reference>
<keyword evidence="3" id="KW-0328">Glycosyltransferase</keyword>
<evidence type="ECO:0000256" key="3">
    <source>
        <dbReference type="ARBA" id="ARBA00022676"/>
    </source>
</evidence>
<keyword evidence="4 7" id="KW-0808">Transferase</keyword>
<feature type="domain" description="Glycosyltransferase 2-like" evidence="6">
    <location>
        <begin position="8"/>
        <end position="130"/>
    </location>
</feature>
<gene>
    <name evidence="7" type="ORF">GQA94_15790</name>
</gene>
<protein>
    <submittedName>
        <fullName evidence="7">Glycosyl transferase family 2</fullName>
    </submittedName>
</protein>
<dbReference type="SUPFAM" id="SSF53448">
    <property type="entry name" value="Nucleotide-diphospho-sugar transferases"/>
    <property type="match status" value="1"/>
</dbReference>
<dbReference type="PANTHER" id="PTHR43646:SF2">
    <property type="entry name" value="GLYCOSYLTRANSFERASE 2-LIKE DOMAIN-CONTAINING PROTEIN"/>
    <property type="match status" value="1"/>
</dbReference>
<evidence type="ECO:0000313" key="8">
    <source>
        <dbReference type="Proteomes" id="UP000438983"/>
    </source>
</evidence>
<keyword evidence="5" id="KW-0472">Membrane</keyword>
<dbReference type="Pfam" id="PF00535">
    <property type="entry name" value="Glycos_transf_2"/>
    <property type="match status" value="1"/>
</dbReference>
<proteinExistence type="predicted"/>
<dbReference type="GO" id="GO:0005886">
    <property type="term" value="C:plasma membrane"/>
    <property type="evidence" value="ECO:0007669"/>
    <property type="project" value="UniProtKB-SubCell"/>
</dbReference>
<dbReference type="GO" id="GO:0016757">
    <property type="term" value="F:glycosyltransferase activity"/>
    <property type="evidence" value="ECO:0007669"/>
    <property type="project" value="UniProtKB-KW"/>
</dbReference>
<evidence type="ECO:0000256" key="1">
    <source>
        <dbReference type="ARBA" id="ARBA00004236"/>
    </source>
</evidence>
<evidence type="ECO:0000256" key="5">
    <source>
        <dbReference type="ARBA" id="ARBA00023136"/>
    </source>
</evidence>
<dbReference type="Gene3D" id="3.90.550.10">
    <property type="entry name" value="Spore Coat Polysaccharide Biosynthesis Protein SpsA, Chain A"/>
    <property type="match status" value="1"/>
</dbReference>
<evidence type="ECO:0000259" key="6">
    <source>
        <dbReference type="Pfam" id="PF00535"/>
    </source>
</evidence>
<dbReference type="AlphaFoldDB" id="A0A6I6LLJ5"/>
<dbReference type="InterPro" id="IPR029044">
    <property type="entry name" value="Nucleotide-diphossugar_trans"/>
</dbReference>
<dbReference type="PANTHER" id="PTHR43646">
    <property type="entry name" value="GLYCOSYLTRANSFERASE"/>
    <property type="match status" value="1"/>
</dbReference>
<evidence type="ECO:0000313" key="7">
    <source>
        <dbReference type="EMBL" id="QGZ31454.1"/>
    </source>
</evidence>
<organism evidence="7 8">
    <name type="scientific">Stutzerimonas stutzeri</name>
    <name type="common">Pseudomonas stutzeri</name>
    <dbReference type="NCBI Taxonomy" id="316"/>
    <lineage>
        <taxon>Bacteria</taxon>
        <taxon>Pseudomonadati</taxon>
        <taxon>Pseudomonadota</taxon>
        <taxon>Gammaproteobacteria</taxon>
        <taxon>Pseudomonadales</taxon>
        <taxon>Pseudomonadaceae</taxon>
        <taxon>Stutzerimonas</taxon>
    </lineage>
</organism>
<dbReference type="EMBL" id="CP046902">
    <property type="protein sequence ID" value="QGZ31454.1"/>
    <property type="molecule type" value="Genomic_DNA"/>
</dbReference>
<evidence type="ECO:0000256" key="2">
    <source>
        <dbReference type="ARBA" id="ARBA00022475"/>
    </source>
</evidence>
<accession>A0A6I6LLJ5</accession>
<dbReference type="RefSeq" id="WP_158188915.1">
    <property type="nucleotide sequence ID" value="NZ_CP046902.1"/>
</dbReference>
<dbReference type="Proteomes" id="UP000438983">
    <property type="component" value="Chromosome"/>
</dbReference>
<name>A0A6I6LLJ5_STUST</name>
<keyword evidence="2" id="KW-1003">Cell membrane</keyword>